<organism evidence="5 6">
    <name type="scientific">Knipowitschia caucasica</name>
    <name type="common">Caucasian dwarf goby</name>
    <name type="synonym">Pomatoschistus caucasicus</name>
    <dbReference type="NCBI Taxonomy" id="637954"/>
    <lineage>
        <taxon>Eukaryota</taxon>
        <taxon>Metazoa</taxon>
        <taxon>Chordata</taxon>
        <taxon>Craniata</taxon>
        <taxon>Vertebrata</taxon>
        <taxon>Euteleostomi</taxon>
        <taxon>Actinopterygii</taxon>
        <taxon>Neopterygii</taxon>
        <taxon>Teleostei</taxon>
        <taxon>Neoteleostei</taxon>
        <taxon>Acanthomorphata</taxon>
        <taxon>Gobiaria</taxon>
        <taxon>Gobiiformes</taxon>
        <taxon>Gobioidei</taxon>
        <taxon>Gobiidae</taxon>
        <taxon>Gobiinae</taxon>
        <taxon>Knipowitschia</taxon>
    </lineage>
</organism>
<dbReference type="Proteomes" id="UP001497482">
    <property type="component" value="Chromosome 19"/>
</dbReference>
<gene>
    <name evidence="5" type="ORF">KC01_LOCUS20211</name>
</gene>
<dbReference type="EMBL" id="OZ035841">
    <property type="protein sequence ID" value="CAL1590748.1"/>
    <property type="molecule type" value="Genomic_DNA"/>
</dbReference>
<feature type="domain" description="SH3" evidence="4">
    <location>
        <begin position="284"/>
        <end position="347"/>
    </location>
</feature>
<evidence type="ECO:0000256" key="1">
    <source>
        <dbReference type="ARBA" id="ARBA00022443"/>
    </source>
</evidence>
<evidence type="ECO:0000313" key="5">
    <source>
        <dbReference type="EMBL" id="CAL1590748.1"/>
    </source>
</evidence>
<dbReference type="SUPFAM" id="SSF48452">
    <property type="entry name" value="TPR-like"/>
    <property type="match status" value="3"/>
</dbReference>
<dbReference type="Pfam" id="PF13424">
    <property type="entry name" value="TPR_12"/>
    <property type="match status" value="1"/>
</dbReference>
<keyword evidence="1 2" id="KW-0728">SH3 domain</keyword>
<evidence type="ECO:0000259" key="4">
    <source>
        <dbReference type="PROSITE" id="PS50002"/>
    </source>
</evidence>
<dbReference type="Gene3D" id="2.30.30.40">
    <property type="entry name" value="SH3 Domains"/>
    <property type="match status" value="1"/>
</dbReference>
<feature type="region of interest" description="Disordered" evidence="3">
    <location>
        <begin position="1"/>
        <end position="47"/>
    </location>
</feature>
<dbReference type="InterPro" id="IPR001452">
    <property type="entry name" value="SH3_domain"/>
</dbReference>
<protein>
    <recommendedName>
        <fullName evidence="4">SH3 domain-containing protein</fullName>
    </recommendedName>
</protein>
<dbReference type="SUPFAM" id="SSF50044">
    <property type="entry name" value="SH3-domain"/>
    <property type="match status" value="1"/>
</dbReference>
<dbReference type="PANTHER" id="PTHR22647">
    <property type="entry name" value="SH3 DOMAIN AND TETRATRICOPEPTIDE REPEATS CONTAINING PROTEIN"/>
    <property type="match status" value="1"/>
</dbReference>
<evidence type="ECO:0000256" key="2">
    <source>
        <dbReference type="PROSITE-ProRule" id="PRU00192"/>
    </source>
</evidence>
<reference evidence="5 6" key="1">
    <citation type="submission" date="2024-04" db="EMBL/GenBank/DDBJ databases">
        <authorList>
            <person name="Waldvogel A.-M."/>
            <person name="Schoenle A."/>
        </authorList>
    </citation>
    <scope>NUCLEOTIDE SEQUENCE [LARGE SCALE GENOMIC DNA]</scope>
</reference>
<dbReference type="PROSITE" id="PS50002">
    <property type="entry name" value="SH3"/>
    <property type="match status" value="1"/>
</dbReference>
<dbReference type="InterPro" id="IPR011990">
    <property type="entry name" value="TPR-like_helical_dom_sf"/>
</dbReference>
<dbReference type="InterPro" id="IPR042772">
    <property type="entry name" value="SH3TC1/SH3TC2"/>
</dbReference>
<dbReference type="PANTHER" id="PTHR22647:SF3">
    <property type="entry name" value="SH3 DOMAIN AND TETRATRICOPEPTIDE REPEAT-CONTAINING PROTEIN 1"/>
    <property type="match status" value="1"/>
</dbReference>
<evidence type="ECO:0000313" key="6">
    <source>
        <dbReference type="Proteomes" id="UP001497482"/>
    </source>
</evidence>
<feature type="compositionally biased region" description="Low complexity" evidence="3">
    <location>
        <begin position="424"/>
        <end position="434"/>
    </location>
</feature>
<dbReference type="InterPro" id="IPR019734">
    <property type="entry name" value="TPR_rpt"/>
</dbReference>
<sequence length="1327" mass="148781">MSTGPRRGTGSSHSHSGRSGRGSSEGGQQQQREQPLRSSGAPGRRLSKDVSIRKRALSMHEDSLPAALPLLLDMVRGPLRLPAEEELQEVLRGKLRALQADSEEVTAVFTELSAHLLSINPEDKVIFVTFQSFEEIWKFNTYSTIGFLAHCLEKLLFDSKLWLQSVEEETSAGISFQQDILDGIFKGLLMQEGSFFASCITNQMFDSSTSGGDLYLEQGDIAQFEPPFLGSGWSVRCLSDGARGTAPRPSVEPVPAFHQWFLKSCPENILIGDGKPLCNFPLQFARGCCVASEEYDADGPDELSVAPHDRIIIVGLLVSCFQWFVGRKESTGEVGLVRTDMVAAADTFNSEDVFLDGEERVFVRLQEDTVMEEALDLLKKKHNPSHSYKLDKMPRQDQRRRMSFMKTDEPEHPELKTHIRRLLSSRSSEKPSSPTNIPLNNVPPESPTSSCPRFSVPNVVEGKNHTEELMPLFTYLENQNYNVHYGELYRLTPDQLSSTTFVGHSDEDQLASFLSVARETARKKRLFWSQTRICFLLGKLCVGRSKFSQARVYFEEAVSVPREGFADFRLLTHIYHNLAQIYLLQKNAERFFLMAEKLVSLLMGFAYCLDLLSDDSILKLILKKAILSKNKQAELRACYLLARHHWARNEKHNVISYIERLLVLSSEDTPTWSSMSTSCGYLTLASLYKELDLENLSICSFRRTSLDPSTTIATTLSCVLHLANHQKDQIKPETSFPCGLTPFLHKALSLSEFQDKRRSKHHALGHHLTLCLSEMYSRHRMLDKAIEYMHRLVESSPSSHSLGTAQVNSALVWMAWLHIEKCQPDVALDVLDLVLASMPEHCTSPQEGEVLNLCGVALCSMGNLRRAVENYQAAIDICQEYEDLPNWAVAQANLGLLCLKAGASAAAQRNLTEAVQMFSELDAAGHEQSFSTVLLELGKLHVAQGQMHYGKACYEWALLLSISANLLDCELEATSQLRGLYSTESPDQVQCIVYSLHHLQLLQRTGDLVQTVLALETLSQLHLSLGTHRALQAALDFTKSSLGMCIDLGMKEKEADGWLQAGKIYHLLGQTELVELYIQAAQEVALSTGNTKSVLGLLEAAGDIFFNSDQDRDKAIPFYRDRALPIATKTQSVRSRLRLCNKLTELMLRLSMFEEALDFAQTALDLSLSLGERLNQRVAYHRLAALHHALQQSELAEHFYLKTLALCPSPLHFDEETLYYVRVYQTLGDIVFYDVKDPFDAAGYYHVALAAAVDLGNKKSQLKICTRLATIYHNFLMDRERSLLFYQRARGLAAELNVKRINISMGHQLGPSSQDGGPAFQDRTQAP</sequence>
<keyword evidence="6" id="KW-1185">Reference proteome</keyword>
<name>A0AAV2KPQ6_KNICA</name>
<feature type="region of interest" description="Disordered" evidence="3">
    <location>
        <begin position="1307"/>
        <end position="1327"/>
    </location>
</feature>
<feature type="compositionally biased region" description="Low complexity" evidence="3">
    <location>
        <begin position="1"/>
        <end position="14"/>
    </location>
</feature>
<dbReference type="SMART" id="SM00326">
    <property type="entry name" value="SH3"/>
    <property type="match status" value="1"/>
</dbReference>
<accession>A0AAV2KPQ6</accession>
<dbReference type="Gene3D" id="1.25.40.10">
    <property type="entry name" value="Tetratricopeptide repeat domain"/>
    <property type="match status" value="2"/>
</dbReference>
<dbReference type="InterPro" id="IPR036028">
    <property type="entry name" value="SH3-like_dom_sf"/>
</dbReference>
<feature type="compositionally biased region" description="Low complexity" evidence="3">
    <location>
        <begin position="26"/>
        <end position="39"/>
    </location>
</feature>
<proteinExistence type="predicted"/>
<feature type="region of interest" description="Disordered" evidence="3">
    <location>
        <begin position="423"/>
        <end position="451"/>
    </location>
</feature>
<evidence type="ECO:0000256" key="3">
    <source>
        <dbReference type="SAM" id="MobiDB-lite"/>
    </source>
</evidence>
<dbReference type="SMART" id="SM00028">
    <property type="entry name" value="TPR"/>
    <property type="match status" value="8"/>
</dbReference>